<dbReference type="GO" id="GO:0016020">
    <property type="term" value="C:membrane"/>
    <property type="evidence" value="ECO:0007669"/>
    <property type="project" value="UniProtKB-SubCell"/>
</dbReference>
<evidence type="ECO:0000259" key="7">
    <source>
        <dbReference type="Pfam" id="PF25990"/>
    </source>
</evidence>
<comment type="similarity">
    <text evidence="2">Belongs to the membrane fusion protein (MFP) (TC 8.A.1) family.</text>
</comment>
<evidence type="ECO:0000313" key="9">
    <source>
        <dbReference type="Proteomes" id="UP000593802"/>
    </source>
</evidence>
<feature type="transmembrane region" description="Helical" evidence="6">
    <location>
        <begin position="7"/>
        <end position="29"/>
    </location>
</feature>
<reference evidence="8 9" key="1">
    <citation type="submission" date="2020-08" db="EMBL/GenBank/DDBJ databases">
        <title>Complete Genome Sequence of Effusibacillus dendaii Strain skT53, Isolated from Farmland soil.</title>
        <authorList>
            <person name="Konishi T."/>
            <person name="Kawasaki H."/>
        </authorList>
    </citation>
    <scope>NUCLEOTIDE SEQUENCE [LARGE SCALE GENOMIC DNA]</scope>
    <source>
        <strain evidence="9">skT53</strain>
    </source>
</reference>
<dbReference type="Proteomes" id="UP000593802">
    <property type="component" value="Chromosome"/>
</dbReference>
<keyword evidence="3 6" id="KW-0812">Transmembrane</keyword>
<evidence type="ECO:0000256" key="5">
    <source>
        <dbReference type="ARBA" id="ARBA00023136"/>
    </source>
</evidence>
<dbReference type="PANTHER" id="PTHR30386:SF26">
    <property type="entry name" value="TRANSPORT PROTEIN COMB"/>
    <property type="match status" value="1"/>
</dbReference>
<keyword evidence="4 6" id="KW-1133">Transmembrane helix</keyword>
<accession>A0A7I8DG25</accession>
<evidence type="ECO:0000256" key="4">
    <source>
        <dbReference type="ARBA" id="ARBA00022989"/>
    </source>
</evidence>
<keyword evidence="5 6" id="KW-0472">Membrane</keyword>
<protein>
    <submittedName>
        <fullName evidence="8">Multidrug resistance protein A</fullName>
    </submittedName>
</protein>
<keyword evidence="9" id="KW-1185">Reference proteome</keyword>
<evidence type="ECO:0000256" key="1">
    <source>
        <dbReference type="ARBA" id="ARBA00004167"/>
    </source>
</evidence>
<name>A0A7I8DG25_9BACL</name>
<dbReference type="PANTHER" id="PTHR30386">
    <property type="entry name" value="MEMBRANE FUSION SUBUNIT OF EMRAB-TOLC MULTIDRUG EFFLUX PUMP"/>
    <property type="match status" value="1"/>
</dbReference>
<gene>
    <name evidence="8" type="ORF">skT53_28010</name>
</gene>
<dbReference type="InterPro" id="IPR050739">
    <property type="entry name" value="MFP"/>
</dbReference>
<proteinExistence type="inferred from homology"/>
<evidence type="ECO:0000256" key="2">
    <source>
        <dbReference type="ARBA" id="ARBA00009477"/>
    </source>
</evidence>
<dbReference type="AlphaFoldDB" id="A0A7I8DG25"/>
<evidence type="ECO:0000313" key="8">
    <source>
        <dbReference type="EMBL" id="BCJ87816.1"/>
    </source>
</evidence>
<dbReference type="GO" id="GO:0055085">
    <property type="term" value="P:transmembrane transport"/>
    <property type="evidence" value="ECO:0007669"/>
    <property type="project" value="InterPro"/>
</dbReference>
<dbReference type="InterPro" id="IPR058636">
    <property type="entry name" value="Beta-barrel_YknX"/>
</dbReference>
<dbReference type="Gene3D" id="2.40.30.170">
    <property type="match status" value="1"/>
</dbReference>
<dbReference type="KEGG" id="eff:skT53_28010"/>
<organism evidence="8 9">
    <name type="scientific">Effusibacillus dendaii</name>
    <dbReference type="NCBI Taxonomy" id="2743772"/>
    <lineage>
        <taxon>Bacteria</taxon>
        <taxon>Bacillati</taxon>
        <taxon>Bacillota</taxon>
        <taxon>Bacilli</taxon>
        <taxon>Bacillales</taxon>
        <taxon>Alicyclobacillaceae</taxon>
        <taxon>Effusibacillus</taxon>
    </lineage>
</organism>
<evidence type="ECO:0000256" key="6">
    <source>
        <dbReference type="SAM" id="Phobius"/>
    </source>
</evidence>
<sequence>MNSARVLVVNILVLVLLIAGGVAAFYFYIQSANYVSTDNARIDGQQVTIYATAGGQLTDWNGDIGKRYNAGDRVGTISAGAPAAAAGGVARVLSAVDLIFPINATIVQQTAVRNAFVAPGTPLARAYDMDHLWVTANVNETNINDVKTGQAVDVYVDAFPGTTLTGRVDKIGLSTASNFSMLPASNTTANYTKVTQVIPVTVRLDGYKGLNIVPGMSASVRIHM</sequence>
<dbReference type="EMBL" id="AP023366">
    <property type="protein sequence ID" value="BCJ87816.1"/>
    <property type="molecule type" value="Genomic_DNA"/>
</dbReference>
<feature type="domain" description="YknX-like beta-barrel" evidence="7">
    <location>
        <begin position="134"/>
        <end position="222"/>
    </location>
</feature>
<dbReference type="Pfam" id="PF25990">
    <property type="entry name" value="Beta-barrel_YknX"/>
    <property type="match status" value="1"/>
</dbReference>
<dbReference type="RefSeq" id="WP_200758224.1">
    <property type="nucleotide sequence ID" value="NZ_AP023366.1"/>
</dbReference>
<evidence type="ECO:0000256" key="3">
    <source>
        <dbReference type="ARBA" id="ARBA00022692"/>
    </source>
</evidence>
<comment type="subcellular location">
    <subcellularLocation>
        <location evidence="1">Membrane</location>
        <topology evidence="1">Single-pass membrane protein</topology>
    </subcellularLocation>
</comment>